<evidence type="ECO:0000256" key="1">
    <source>
        <dbReference type="SAM" id="Phobius"/>
    </source>
</evidence>
<dbReference type="RefSeq" id="WP_204703193.1">
    <property type="nucleotide sequence ID" value="NZ_JAFBDQ010000030.1"/>
</dbReference>
<dbReference type="Pfam" id="PF01976">
    <property type="entry name" value="DUF116"/>
    <property type="match status" value="1"/>
</dbReference>
<keyword evidence="1" id="KW-1133">Transmembrane helix</keyword>
<feature type="transmembrane region" description="Helical" evidence="1">
    <location>
        <begin position="7"/>
        <end position="28"/>
    </location>
</feature>
<comment type="caution">
    <text evidence="2">The sequence shown here is derived from an EMBL/GenBank/DDBJ whole genome shotgun (WGS) entry which is preliminary data.</text>
</comment>
<name>A0A938XRA0_9FIRM</name>
<dbReference type="PANTHER" id="PTHR43801">
    <property type="entry name" value="NUCLEOTIDE-BINDING PROTEIN-RELATED"/>
    <property type="match status" value="1"/>
</dbReference>
<feature type="transmembrane region" description="Helical" evidence="1">
    <location>
        <begin position="77"/>
        <end position="99"/>
    </location>
</feature>
<keyword evidence="1" id="KW-0472">Membrane</keyword>
<organism evidence="2 3">
    <name type="scientific">Halanaerobacter jeridensis</name>
    <dbReference type="NCBI Taxonomy" id="706427"/>
    <lineage>
        <taxon>Bacteria</taxon>
        <taxon>Bacillati</taxon>
        <taxon>Bacillota</taxon>
        <taxon>Clostridia</taxon>
        <taxon>Halanaerobiales</taxon>
        <taxon>Halobacteroidaceae</taxon>
        <taxon>Halanaerobacter</taxon>
    </lineage>
</organism>
<proteinExistence type="predicted"/>
<dbReference type="EMBL" id="JAFBDQ010000030">
    <property type="protein sequence ID" value="MBM7558162.1"/>
    <property type="molecule type" value="Genomic_DNA"/>
</dbReference>
<protein>
    <recommendedName>
        <fullName evidence="4">DUF116 domain-containing protein</fullName>
    </recommendedName>
</protein>
<gene>
    <name evidence="2" type="ORF">JOC47_003032</name>
</gene>
<dbReference type="PIRSF" id="PIRSF006594">
    <property type="entry name" value="UCP006594"/>
    <property type="match status" value="1"/>
</dbReference>
<dbReference type="InterPro" id="IPR002829">
    <property type="entry name" value="DUF116"/>
</dbReference>
<evidence type="ECO:0000313" key="2">
    <source>
        <dbReference type="EMBL" id="MBM7558162.1"/>
    </source>
</evidence>
<evidence type="ECO:0000313" key="3">
    <source>
        <dbReference type="Proteomes" id="UP000774000"/>
    </source>
</evidence>
<evidence type="ECO:0008006" key="4">
    <source>
        <dbReference type="Google" id="ProtNLM"/>
    </source>
</evidence>
<dbReference type="Proteomes" id="UP000774000">
    <property type="component" value="Unassembled WGS sequence"/>
</dbReference>
<dbReference type="PANTHER" id="PTHR43801:SF1">
    <property type="entry name" value="POLYPRENYL SYNTHETASE"/>
    <property type="match status" value="1"/>
</dbReference>
<accession>A0A938XRA0</accession>
<feature type="transmembrane region" description="Helical" evidence="1">
    <location>
        <begin position="40"/>
        <end position="65"/>
    </location>
</feature>
<sequence length="247" mass="27761">MRESKKTFINLLILSFLFITIIVIALWSNFFGFDILTDGIIMILGILLTVIDIILILGVIGILLITQRGEPISGLIFFTKLVISYFLPIIIKLGSYFGFNKDEILLSFIKTNNQLINPGEIEVKPEKILLFTPHCIQWSECIYRVTADCDNCQQCGQCQIQDLIELSEKYGIQLEIVTGGTVARKQVKQLKPEAIIGIACERDLSSAIQDVYPLPVFGVINLRPHGPCFNTKVNIEEVEKALEKLLS</sequence>
<keyword evidence="3" id="KW-1185">Reference proteome</keyword>
<dbReference type="AlphaFoldDB" id="A0A938XRA0"/>
<reference evidence="2" key="1">
    <citation type="submission" date="2021-01" db="EMBL/GenBank/DDBJ databases">
        <title>Genomic Encyclopedia of Type Strains, Phase IV (KMG-IV): sequencing the most valuable type-strain genomes for metagenomic binning, comparative biology and taxonomic classification.</title>
        <authorList>
            <person name="Goeker M."/>
        </authorList>
    </citation>
    <scope>NUCLEOTIDE SEQUENCE</scope>
    <source>
        <strain evidence="2">DSM 23230</strain>
    </source>
</reference>
<keyword evidence="1" id="KW-0812">Transmembrane</keyword>